<accession>X0W2N1</accession>
<comment type="caution">
    <text evidence="1">The sequence shown here is derived from an EMBL/GenBank/DDBJ whole genome shotgun (WGS) entry which is preliminary data.</text>
</comment>
<sequence>MTTVGAVIDRIYRTMLTPPDYQPAGTPLLGDIDATQTTLRLSTFAIIEDEQLLRTGTIIEIGAELMRVAAYIPSSRDATVERAVYGTVATAHLNGAYVILAPSYPRQSVFEAVADNIITLYPKLWTTSAENLISIAGNVAGVPDDLAVEVLTVWPNGWTNTIDLDARIVDYHPAVGGRAVVTNVDAGDIWLRYRRRMGKATAETDVLEELGVDERWVNIIMAGVR</sequence>
<dbReference type="EMBL" id="BARS01024363">
    <property type="protein sequence ID" value="GAG06966.1"/>
    <property type="molecule type" value="Genomic_DNA"/>
</dbReference>
<dbReference type="AlphaFoldDB" id="X0W2N1"/>
<proteinExistence type="predicted"/>
<reference evidence="1" key="1">
    <citation type="journal article" date="2014" name="Front. Microbiol.">
        <title>High frequency of phylogenetically diverse reductive dehalogenase-homologous genes in deep subseafloor sedimentary metagenomes.</title>
        <authorList>
            <person name="Kawai M."/>
            <person name="Futagami T."/>
            <person name="Toyoda A."/>
            <person name="Takaki Y."/>
            <person name="Nishi S."/>
            <person name="Hori S."/>
            <person name="Arai W."/>
            <person name="Tsubouchi T."/>
            <person name="Morono Y."/>
            <person name="Uchiyama I."/>
            <person name="Ito T."/>
            <person name="Fujiyama A."/>
            <person name="Inagaki F."/>
            <person name="Takami H."/>
        </authorList>
    </citation>
    <scope>NUCLEOTIDE SEQUENCE</scope>
    <source>
        <strain evidence="1">Expedition CK06-06</strain>
    </source>
</reference>
<evidence type="ECO:0000313" key="1">
    <source>
        <dbReference type="EMBL" id="GAG06966.1"/>
    </source>
</evidence>
<feature type="non-terminal residue" evidence="1">
    <location>
        <position position="225"/>
    </location>
</feature>
<name>X0W2N1_9ZZZZ</name>
<protein>
    <submittedName>
        <fullName evidence="1">Uncharacterized protein</fullName>
    </submittedName>
</protein>
<gene>
    <name evidence="1" type="ORF">S01H1_38677</name>
</gene>
<organism evidence="1">
    <name type="scientific">marine sediment metagenome</name>
    <dbReference type="NCBI Taxonomy" id="412755"/>
    <lineage>
        <taxon>unclassified sequences</taxon>
        <taxon>metagenomes</taxon>
        <taxon>ecological metagenomes</taxon>
    </lineage>
</organism>